<feature type="region of interest" description="Disordered" evidence="1">
    <location>
        <begin position="253"/>
        <end position="440"/>
    </location>
</feature>
<protein>
    <submittedName>
        <fullName evidence="2">Uncharacterized protein</fullName>
    </submittedName>
</protein>
<dbReference type="AlphaFoldDB" id="A0A6A4IPU6"/>
<accession>A0A6A4IPU6</accession>
<feature type="compositionally biased region" description="Basic and acidic residues" evidence="1">
    <location>
        <begin position="72"/>
        <end position="89"/>
    </location>
</feature>
<reference evidence="2" key="1">
    <citation type="journal article" date="2021" name="Mol. Ecol. Resour.">
        <title>Apolygus lucorum genome provides insights into omnivorousness and mesophyll feeding.</title>
        <authorList>
            <person name="Liu Y."/>
            <person name="Liu H."/>
            <person name="Wang H."/>
            <person name="Huang T."/>
            <person name="Liu B."/>
            <person name="Yang B."/>
            <person name="Yin L."/>
            <person name="Li B."/>
            <person name="Zhang Y."/>
            <person name="Zhang S."/>
            <person name="Jiang F."/>
            <person name="Zhang X."/>
            <person name="Ren Y."/>
            <person name="Wang B."/>
            <person name="Wang S."/>
            <person name="Lu Y."/>
            <person name="Wu K."/>
            <person name="Fan W."/>
            <person name="Wang G."/>
        </authorList>
    </citation>
    <scope>NUCLEOTIDE SEQUENCE</scope>
    <source>
        <strain evidence="2">12Hb</strain>
    </source>
</reference>
<feature type="compositionally biased region" description="Basic residues" evidence="1">
    <location>
        <begin position="259"/>
        <end position="271"/>
    </location>
</feature>
<dbReference type="EMBL" id="WIXP02000003">
    <property type="protein sequence ID" value="KAF6213080.1"/>
    <property type="molecule type" value="Genomic_DNA"/>
</dbReference>
<feature type="compositionally biased region" description="Polar residues" evidence="1">
    <location>
        <begin position="373"/>
        <end position="382"/>
    </location>
</feature>
<evidence type="ECO:0000313" key="2">
    <source>
        <dbReference type="EMBL" id="KAF6213080.1"/>
    </source>
</evidence>
<feature type="compositionally biased region" description="Acidic residues" evidence="1">
    <location>
        <begin position="116"/>
        <end position="132"/>
    </location>
</feature>
<gene>
    <name evidence="2" type="ORF">GE061_010794</name>
</gene>
<organism evidence="2 3">
    <name type="scientific">Apolygus lucorum</name>
    <name type="common">Small green plant bug</name>
    <name type="synonym">Lygocoris lucorum</name>
    <dbReference type="NCBI Taxonomy" id="248454"/>
    <lineage>
        <taxon>Eukaryota</taxon>
        <taxon>Metazoa</taxon>
        <taxon>Ecdysozoa</taxon>
        <taxon>Arthropoda</taxon>
        <taxon>Hexapoda</taxon>
        <taxon>Insecta</taxon>
        <taxon>Pterygota</taxon>
        <taxon>Neoptera</taxon>
        <taxon>Paraneoptera</taxon>
        <taxon>Hemiptera</taxon>
        <taxon>Heteroptera</taxon>
        <taxon>Panheteroptera</taxon>
        <taxon>Cimicomorpha</taxon>
        <taxon>Miridae</taxon>
        <taxon>Mirini</taxon>
        <taxon>Apolygus</taxon>
    </lineage>
</organism>
<feature type="compositionally biased region" description="Basic and acidic residues" evidence="1">
    <location>
        <begin position="98"/>
        <end position="112"/>
    </location>
</feature>
<keyword evidence="3" id="KW-1185">Reference proteome</keyword>
<proteinExistence type="predicted"/>
<feature type="compositionally biased region" description="Polar residues" evidence="1">
    <location>
        <begin position="423"/>
        <end position="433"/>
    </location>
</feature>
<comment type="caution">
    <text evidence="2">The sequence shown here is derived from an EMBL/GenBank/DDBJ whole genome shotgun (WGS) entry which is preliminary data.</text>
</comment>
<feature type="compositionally biased region" description="Acidic residues" evidence="1">
    <location>
        <begin position="51"/>
        <end position="71"/>
    </location>
</feature>
<feature type="compositionally biased region" description="Basic and acidic residues" evidence="1">
    <location>
        <begin position="303"/>
        <end position="330"/>
    </location>
</feature>
<feature type="region of interest" description="Disordered" evidence="1">
    <location>
        <begin position="1"/>
        <end position="159"/>
    </location>
</feature>
<sequence>MHAFYALNTQSETTGDADDGDMVLNNDQGHTKGVGGEENEDEEKRDSQQHEDEENITGEDEEKYEDKEEEDTNKHRDEDDENELKHQGDQEESDESEREGGTEEHNEEHSSLENENNSESEEEESQQDDDETHESAVGKAPSSQSTEPSPLPIRGKLKNLGNVTKAIPLGTFNNTRVYIPVVVPQRVIKPGNNKTQDVKKNEEKLSEMEGSTVSSVVKASSMLEIKNTKIKPLKYDENFTILVAKKNKVIESSKTNGTKSKRHLKRERRRAPYSYEDDSGSHQYSQESEESEERDSGSTSIRGADHDYDGDYEYVRPDELRSPENSRPSDESETTGPSGPADSSESTDYAEPSGPSAPDAYDIHGYRGEQKTTHWPPNSQVQPAYALTEGKPPTPHMESGKPQTFKQPMRDYGSGHHRHPGGATSSTTFNMGSNEHHHHHFYDKLKETHENKPKDYHHSTKFLIPPDIYRKYPGKHKHFHHVKTPKGQQVIEESEEDDPNFDPNTLTDKDHEEAFKTYDEEEIAVDVNYDDSDRPKSFKPLGTTRKPTPRVHISPKKEVFTSKHLVQYRSPGSAGKSSGSQNKAEVERIFDAVERAMRKENVAMKSSQSMNILPTGSALMWPLGYPRGLDLRRNR</sequence>
<name>A0A6A4IPU6_APOLU</name>
<feature type="compositionally biased region" description="Polar residues" evidence="1">
    <location>
        <begin position="334"/>
        <end position="347"/>
    </location>
</feature>
<dbReference type="OrthoDB" id="10478895at2759"/>
<feature type="region of interest" description="Disordered" evidence="1">
    <location>
        <begin position="478"/>
        <end position="508"/>
    </location>
</feature>
<dbReference type="Proteomes" id="UP000466442">
    <property type="component" value="Unassembled WGS sequence"/>
</dbReference>
<feature type="region of interest" description="Disordered" evidence="1">
    <location>
        <begin position="530"/>
        <end position="550"/>
    </location>
</feature>
<feature type="compositionally biased region" description="Basic and acidic residues" evidence="1">
    <location>
        <begin position="361"/>
        <end position="372"/>
    </location>
</feature>
<evidence type="ECO:0000313" key="3">
    <source>
        <dbReference type="Proteomes" id="UP000466442"/>
    </source>
</evidence>
<evidence type="ECO:0000256" key="1">
    <source>
        <dbReference type="SAM" id="MobiDB-lite"/>
    </source>
</evidence>